<evidence type="ECO:0000256" key="1">
    <source>
        <dbReference type="SAM" id="MobiDB-lite"/>
    </source>
</evidence>
<evidence type="ECO:0000313" key="2">
    <source>
        <dbReference type="EMBL" id="MED6130348.1"/>
    </source>
</evidence>
<keyword evidence="3" id="KW-1185">Reference proteome</keyword>
<proteinExistence type="predicted"/>
<dbReference type="EMBL" id="JASCZI010060416">
    <property type="protein sequence ID" value="MED6130348.1"/>
    <property type="molecule type" value="Genomic_DNA"/>
</dbReference>
<reference evidence="2 3" key="1">
    <citation type="journal article" date="2023" name="Plants (Basel)">
        <title>Bridging the Gap: Combining Genomics and Transcriptomics Approaches to Understand Stylosanthes scabra, an Orphan Legume from the Brazilian Caatinga.</title>
        <authorList>
            <person name="Ferreira-Neto J.R.C."/>
            <person name="da Silva M.D."/>
            <person name="Binneck E."/>
            <person name="de Melo N.F."/>
            <person name="da Silva R.H."/>
            <person name="de Melo A.L.T.M."/>
            <person name="Pandolfi V."/>
            <person name="Bustamante F.O."/>
            <person name="Brasileiro-Vidal A.C."/>
            <person name="Benko-Iseppon A.M."/>
        </authorList>
    </citation>
    <scope>NUCLEOTIDE SEQUENCE [LARGE SCALE GENOMIC DNA]</scope>
    <source>
        <tissue evidence="2">Leaves</tissue>
    </source>
</reference>
<feature type="region of interest" description="Disordered" evidence="1">
    <location>
        <begin position="54"/>
        <end position="76"/>
    </location>
</feature>
<gene>
    <name evidence="2" type="ORF">PIB30_000242</name>
</gene>
<evidence type="ECO:0000313" key="3">
    <source>
        <dbReference type="Proteomes" id="UP001341840"/>
    </source>
</evidence>
<accession>A0ABU6S2V9</accession>
<name>A0ABU6S2V9_9FABA</name>
<dbReference type="Proteomes" id="UP001341840">
    <property type="component" value="Unassembled WGS sequence"/>
</dbReference>
<comment type="caution">
    <text evidence="2">The sequence shown here is derived from an EMBL/GenBank/DDBJ whole genome shotgun (WGS) entry which is preliminary data.</text>
</comment>
<sequence length="402" mass="43508">MPIYHDYHGDSTSSSILTWDQIQISLKSLLPTYEPILCDSAIVASFLSDQPQKHISAEPNSVSENSDPEIDNTDQELTTDPTQFYQIQEITDLDFQFQSELATTRSSKFKFNQNSNQNSISVSITATPTEAGDYSGFQEITRTSGEEVTIIPYGGANGWIEGDRQWSESVMDIRDCLRSVRNEGSEEELWVPLAKPPRSCMTESGLNSRVAIGAEDGTAAKGRIEAAALKPAVAAEAIRPPPAPPDPNPALILGAALPYTADRVTEPEEGDVGGGTTAKGTEDNVRDLRRACDVDRDRSSVADGSHVVETRKTISAVEKGVTVEDGAMKMRGGGCAGVVNGSASVRKGEAPFCRRLILTAKPPPLLAAVFPWDRECGLGTEKKQEMELVKGAFDRGAHDHRR</sequence>
<protein>
    <submittedName>
        <fullName evidence="2">Uncharacterized protein</fullName>
    </submittedName>
</protein>
<organism evidence="2 3">
    <name type="scientific">Stylosanthes scabra</name>
    <dbReference type="NCBI Taxonomy" id="79078"/>
    <lineage>
        <taxon>Eukaryota</taxon>
        <taxon>Viridiplantae</taxon>
        <taxon>Streptophyta</taxon>
        <taxon>Embryophyta</taxon>
        <taxon>Tracheophyta</taxon>
        <taxon>Spermatophyta</taxon>
        <taxon>Magnoliopsida</taxon>
        <taxon>eudicotyledons</taxon>
        <taxon>Gunneridae</taxon>
        <taxon>Pentapetalae</taxon>
        <taxon>rosids</taxon>
        <taxon>fabids</taxon>
        <taxon>Fabales</taxon>
        <taxon>Fabaceae</taxon>
        <taxon>Papilionoideae</taxon>
        <taxon>50 kb inversion clade</taxon>
        <taxon>dalbergioids sensu lato</taxon>
        <taxon>Dalbergieae</taxon>
        <taxon>Pterocarpus clade</taxon>
        <taxon>Stylosanthes</taxon>
    </lineage>
</organism>